<dbReference type="PROSITE" id="PS51257">
    <property type="entry name" value="PROKAR_LIPOPROTEIN"/>
    <property type="match status" value="1"/>
</dbReference>
<evidence type="ECO:0000256" key="5">
    <source>
        <dbReference type="ARBA" id="ARBA00022692"/>
    </source>
</evidence>
<dbReference type="FunFam" id="2.60.120.290:FF:000015">
    <property type="entry name" value="Seizure protein 6 homolog isoform 2"/>
    <property type="match status" value="1"/>
</dbReference>
<keyword evidence="3" id="KW-1003">Cell membrane</keyword>
<keyword evidence="4 17" id="KW-0768">Sushi</keyword>
<evidence type="ECO:0000256" key="18">
    <source>
        <dbReference type="SAM" id="MobiDB-lite"/>
    </source>
</evidence>
<keyword evidence="10 19" id="KW-0472">Membrane</keyword>
<keyword evidence="7" id="KW-0677">Repeat</keyword>
<feature type="disulfide bond" evidence="17">
    <location>
        <begin position="614"/>
        <end position="641"/>
    </location>
</feature>
<dbReference type="GO" id="GO:0043025">
    <property type="term" value="C:neuronal cell body"/>
    <property type="evidence" value="ECO:0007669"/>
    <property type="project" value="UniProtKB-ARBA"/>
</dbReference>
<evidence type="ECO:0000256" key="20">
    <source>
        <dbReference type="SAM" id="SignalP"/>
    </source>
</evidence>
<keyword evidence="12" id="KW-0325">Glycoprotein</keyword>
<evidence type="ECO:0000256" key="2">
    <source>
        <dbReference type="ARBA" id="ARBA00004251"/>
    </source>
</evidence>
<keyword evidence="11 17" id="KW-1015">Disulfide bond</keyword>
<evidence type="ECO:0000256" key="15">
    <source>
        <dbReference type="ARBA" id="ARBA00069089"/>
    </source>
</evidence>
<dbReference type="FunFam" id="2.10.70.10:FF:000012">
    <property type="entry name" value="Seizure related 6 homolog like"/>
    <property type="match status" value="1"/>
</dbReference>
<feature type="domain" description="Sushi" evidence="22">
    <location>
        <begin position="711"/>
        <end position="772"/>
    </location>
</feature>
<dbReference type="PANTHER" id="PTHR45656:SF2">
    <property type="entry name" value="SEIZURE 6-LIKE PROTEIN 2"/>
    <property type="match status" value="1"/>
</dbReference>
<feature type="compositionally biased region" description="Pro residues" evidence="18">
    <location>
        <begin position="74"/>
        <end position="89"/>
    </location>
</feature>
<dbReference type="InterPro" id="IPR000859">
    <property type="entry name" value="CUB_dom"/>
</dbReference>
<dbReference type="InterPro" id="IPR051277">
    <property type="entry name" value="SEZ6_CSMD_C4BPB_Regulators"/>
</dbReference>
<feature type="signal peptide" evidence="20">
    <location>
        <begin position="1"/>
        <end position="27"/>
    </location>
</feature>
<dbReference type="CDD" id="cd00033">
    <property type="entry name" value="CCP"/>
    <property type="match status" value="5"/>
</dbReference>
<evidence type="ECO:0000256" key="14">
    <source>
        <dbReference type="ARBA" id="ARBA00060982"/>
    </source>
</evidence>
<feature type="domain" description="Sushi" evidence="22">
    <location>
        <begin position="645"/>
        <end position="708"/>
    </location>
</feature>
<dbReference type="InterPro" id="IPR035914">
    <property type="entry name" value="Sperma_CUB_dom_sf"/>
</dbReference>
<dbReference type="CDD" id="cd00041">
    <property type="entry name" value="CUB"/>
    <property type="match status" value="3"/>
</dbReference>
<evidence type="ECO:0000256" key="11">
    <source>
        <dbReference type="ARBA" id="ARBA00023157"/>
    </source>
</evidence>
<evidence type="ECO:0000259" key="22">
    <source>
        <dbReference type="PROSITE" id="PS50923"/>
    </source>
</evidence>
<dbReference type="Gene3D" id="2.10.70.10">
    <property type="entry name" value="Complement Module, domain 1"/>
    <property type="match status" value="5"/>
</dbReference>
<dbReference type="SUPFAM" id="SSF57535">
    <property type="entry name" value="Complement control module/SCR domain"/>
    <property type="match status" value="5"/>
</dbReference>
<dbReference type="Pfam" id="PF00084">
    <property type="entry name" value="Sushi"/>
    <property type="match status" value="5"/>
</dbReference>
<dbReference type="FunFam" id="2.10.70.10:FF:000010">
    <property type="entry name" value="Seizure related 6 homolog like"/>
    <property type="match status" value="1"/>
</dbReference>
<dbReference type="PANTHER" id="PTHR45656">
    <property type="entry name" value="PROTEIN CBR-CLEC-78"/>
    <property type="match status" value="1"/>
</dbReference>
<evidence type="ECO:0000256" key="16">
    <source>
        <dbReference type="PROSITE-ProRule" id="PRU00059"/>
    </source>
</evidence>
<evidence type="ECO:0000256" key="8">
    <source>
        <dbReference type="ARBA" id="ARBA00022824"/>
    </source>
</evidence>
<evidence type="ECO:0000256" key="12">
    <source>
        <dbReference type="ARBA" id="ARBA00023180"/>
    </source>
</evidence>
<feature type="domain" description="CUB" evidence="21">
    <location>
        <begin position="469"/>
        <end position="580"/>
    </location>
</feature>
<feature type="chain" id="PRO_5029778909" description="Seizure 6-like protein 2" evidence="20">
    <location>
        <begin position="28"/>
        <end position="852"/>
    </location>
</feature>
<evidence type="ECO:0000313" key="24">
    <source>
        <dbReference type="Proteomes" id="UP000585614"/>
    </source>
</evidence>
<evidence type="ECO:0000256" key="3">
    <source>
        <dbReference type="ARBA" id="ARBA00022475"/>
    </source>
</evidence>
<evidence type="ECO:0000256" key="7">
    <source>
        <dbReference type="ARBA" id="ARBA00022737"/>
    </source>
</evidence>
<dbReference type="GO" id="GO:0021680">
    <property type="term" value="P:cerebellar Purkinje cell layer development"/>
    <property type="evidence" value="ECO:0007669"/>
    <property type="project" value="UniProtKB-ARBA"/>
</dbReference>
<evidence type="ECO:0000256" key="10">
    <source>
        <dbReference type="ARBA" id="ARBA00023136"/>
    </source>
</evidence>
<comment type="similarity">
    <text evidence="14">Belongs to the SEZ6 family.</text>
</comment>
<dbReference type="GO" id="GO:0008344">
    <property type="term" value="P:adult locomotory behavior"/>
    <property type="evidence" value="ECO:0007669"/>
    <property type="project" value="UniProtKB-ARBA"/>
</dbReference>
<sequence>MRTPRAQQPPPPQLLFLILLSCPWIQGLPLKGEEAAPPEPGSETPTVPSEALAELLHGALLRKGPEMGYLPGTTAPPLPGPASPGPPLGPEGGEEETTTTIITTTTVTTTVTSPVLCNNNISEGEGHLESPDLGGSRPPGPLDCTYSIHVYPGYGIEIQVQMLNLSREEELLVLAGGGSPGLAPQLLANSSMLGEGQVLRSPTNRLLLHFQSPWVARSGGFRIHYQAYLLSCGFPPRPAHGDVSVTDLHPGGSATFHCDSGYQLQGEETLICLNGTRPAWSSEPPSCMASCGGTIHNATLGRIVSPEPGGAAGPNLTCRWVIEAAEGRRLHLHFERVSLDEDNDRLMVRSGGGPLSPVIYDSDMDDVPERGLISDAQSLYVELLSETPANPLLLSLQFEAFEEDRCFAPFLAHGNVTTTDPEYHPGALATFSCLPGYALEPPGPPNAIECVDPTEPHWNDTEPACKAMCGGELSEPAGVVLSPDWPQSYSPGQDCVWGLHVQEEKRILLQVEILNVREGDMLTLFDGDGPSARVLAQLRGPQPRRRLLSTGPDLTLQFQAPPGPPNPGLGQGFVLHFKEVPRNDTCPELPPPEWGWRTASHGDLIRGTVLTYQCEPGYELLGSDILTCQWDLSWSAAPPACQKIMTCADPGEITNGHRTTSDAGFPVGSHVQYRCLPGYSLEGAAVLTCYSRDTGTPKWSDRVPKCALKYEPCLNPGVPENGYQTLYKHHYQAGESLRFFCYEGFELIGEVTITCVPGHPSQWTSQPPLCKVTQTTDPSRQLEGGNLALAILLPLGLVIILGSGVYIYYTKLQGKSLFGFSGSHSYSPITVESDFSNPLYEAGDTREYEVSI</sequence>
<dbReference type="GO" id="GO:0060074">
    <property type="term" value="P:synapse maturation"/>
    <property type="evidence" value="ECO:0007669"/>
    <property type="project" value="UniProtKB-ARBA"/>
</dbReference>
<dbReference type="InterPro" id="IPR035976">
    <property type="entry name" value="Sushi/SCR/CCP_sf"/>
</dbReference>
<feature type="region of interest" description="Disordered" evidence="18">
    <location>
        <begin position="64"/>
        <end position="96"/>
    </location>
</feature>
<feature type="domain" description="Sushi" evidence="22">
    <location>
        <begin position="404"/>
        <end position="467"/>
    </location>
</feature>
<name>A0A7J7R6F0_RHIFE</name>
<gene>
    <name evidence="23" type="ORF">mRhiFer1_015143</name>
</gene>
<dbReference type="SMART" id="SM00032">
    <property type="entry name" value="CCP"/>
    <property type="match status" value="5"/>
</dbReference>
<feature type="domain" description="CUB" evidence="21">
    <location>
        <begin position="291"/>
        <end position="401"/>
    </location>
</feature>
<organism evidence="23 24">
    <name type="scientific">Rhinolophus ferrumequinum</name>
    <name type="common">Greater horseshoe bat</name>
    <dbReference type="NCBI Taxonomy" id="59479"/>
    <lineage>
        <taxon>Eukaryota</taxon>
        <taxon>Metazoa</taxon>
        <taxon>Chordata</taxon>
        <taxon>Craniata</taxon>
        <taxon>Vertebrata</taxon>
        <taxon>Euteleostomi</taxon>
        <taxon>Mammalia</taxon>
        <taxon>Eutheria</taxon>
        <taxon>Laurasiatheria</taxon>
        <taxon>Chiroptera</taxon>
        <taxon>Yinpterochiroptera</taxon>
        <taxon>Rhinolophoidea</taxon>
        <taxon>Rhinolophidae</taxon>
        <taxon>Rhinolophinae</taxon>
        <taxon>Rhinolophus</taxon>
    </lineage>
</organism>
<keyword evidence="5 19" id="KW-0812">Transmembrane</keyword>
<dbReference type="GO" id="GO:0005789">
    <property type="term" value="C:endoplasmic reticulum membrane"/>
    <property type="evidence" value="ECO:0007669"/>
    <property type="project" value="UniProtKB-SubCell"/>
</dbReference>
<comment type="caution">
    <text evidence="23">The sequence shown here is derived from an EMBL/GenBank/DDBJ whole genome shotgun (WGS) entry which is preliminary data.</text>
</comment>
<dbReference type="PROSITE" id="PS50923">
    <property type="entry name" value="SUSHI"/>
    <property type="match status" value="5"/>
</dbReference>
<dbReference type="AlphaFoldDB" id="A0A7J7R6F0"/>
<evidence type="ECO:0000256" key="13">
    <source>
        <dbReference type="ARBA" id="ARBA00056381"/>
    </source>
</evidence>
<feature type="domain" description="Sushi" evidence="22">
    <location>
        <begin position="230"/>
        <end position="289"/>
    </location>
</feature>
<dbReference type="SMART" id="SM00042">
    <property type="entry name" value="CUB"/>
    <property type="match status" value="3"/>
</dbReference>
<dbReference type="FunFam" id="2.10.70.10:FF:000009">
    <property type="entry name" value="Seizure related 6 homolog like"/>
    <property type="match status" value="1"/>
</dbReference>
<evidence type="ECO:0000256" key="1">
    <source>
        <dbReference type="ARBA" id="ARBA00004115"/>
    </source>
</evidence>
<dbReference type="FunFam" id="2.60.120.290:FF:000022">
    <property type="entry name" value="seizure 6-like protein 2 isoform X2"/>
    <property type="match status" value="1"/>
</dbReference>
<evidence type="ECO:0000256" key="6">
    <source>
        <dbReference type="ARBA" id="ARBA00022729"/>
    </source>
</evidence>
<evidence type="ECO:0000256" key="17">
    <source>
        <dbReference type="PROSITE-ProRule" id="PRU00302"/>
    </source>
</evidence>
<reference evidence="23 24" key="1">
    <citation type="journal article" date="2020" name="Nature">
        <title>Six reference-quality genomes reveal evolution of bat adaptations.</title>
        <authorList>
            <person name="Jebb D."/>
            <person name="Huang Z."/>
            <person name="Pippel M."/>
            <person name="Hughes G.M."/>
            <person name="Lavrichenko K."/>
            <person name="Devanna P."/>
            <person name="Winkler S."/>
            <person name="Jermiin L.S."/>
            <person name="Skirmuntt E.C."/>
            <person name="Katzourakis A."/>
            <person name="Burkitt-Gray L."/>
            <person name="Ray D.A."/>
            <person name="Sullivan K.A.M."/>
            <person name="Roscito J.G."/>
            <person name="Kirilenko B.M."/>
            <person name="Davalos L.M."/>
            <person name="Corthals A.P."/>
            <person name="Power M.L."/>
            <person name="Jones G."/>
            <person name="Ransome R.D."/>
            <person name="Dechmann D.K.N."/>
            <person name="Locatelli A.G."/>
            <person name="Puechmaille S.J."/>
            <person name="Fedrigo O."/>
            <person name="Jarvis E.D."/>
            <person name="Hiller M."/>
            <person name="Vernes S.C."/>
            <person name="Myers E.W."/>
            <person name="Teeling E.C."/>
        </authorList>
    </citation>
    <scope>NUCLEOTIDE SEQUENCE [LARGE SCALE GENOMIC DNA]</scope>
    <source>
        <strain evidence="23">MRhiFer1</strain>
        <tissue evidence="23">Lung</tissue>
    </source>
</reference>
<evidence type="ECO:0000256" key="9">
    <source>
        <dbReference type="ARBA" id="ARBA00022989"/>
    </source>
</evidence>
<dbReference type="FunFam" id="2.10.70.10:FF:000039">
    <property type="entry name" value="seizure 6-like protein 2 isoform X2"/>
    <property type="match status" value="1"/>
</dbReference>
<comment type="subcellular location">
    <subcellularLocation>
        <location evidence="2">Cell membrane</location>
        <topology evidence="2">Single-pass type I membrane protein</topology>
    </subcellularLocation>
    <subcellularLocation>
        <location evidence="1">Endoplasmic reticulum membrane</location>
        <topology evidence="1">Single-pass type I membrane protein</topology>
    </subcellularLocation>
</comment>
<dbReference type="Proteomes" id="UP000585614">
    <property type="component" value="Unassembled WGS sequence"/>
</dbReference>
<dbReference type="Pfam" id="PF00431">
    <property type="entry name" value="CUB"/>
    <property type="match status" value="2"/>
</dbReference>
<keyword evidence="8" id="KW-0256">Endoplasmic reticulum</keyword>
<dbReference type="SUPFAM" id="SSF49854">
    <property type="entry name" value="Spermadhesin, CUB domain"/>
    <property type="match status" value="3"/>
</dbReference>
<feature type="disulfide bond" evidence="16">
    <location>
        <begin position="291"/>
        <end position="318"/>
    </location>
</feature>
<dbReference type="FunFam" id="2.10.70.10:FF:000025">
    <property type="entry name" value="seizure 6-like protein 2 isoform X2"/>
    <property type="match status" value="1"/>
</dbReference>
<evidence type="ECO:0000256" key="4">
    <source>
        <dbReference type="ARBA" id="ARBA00022659"/>
    </source>
</evidence>
<feature type="transmembrane region" description="Helical" evidence="19">
    <location>
        <begin position="787"/>
        <end position="809"/>
    </location>
</feature>
<feature type="domain" description="Sushi" evidence="22">
    <location>
        <begin position="584"/>
        <end position="643"/>
    </location>
</feature>
<accession>A0A7J7R6F0</accession>
<comment type="function">
    <text evidence="13">May contribute to specialized endoplasmic reticulum functions in neurons.</text>
</comment>
<evidence type="ECO:0000313" key="23">
    <source>
        <dbReference type="EMBL" id="KAF6271736.1"/>
    </source>
</evidence>
<keyword evidence="9 19" id="KW-1133">Transmembrane helix</keyword>
<evidence type="ECO:0000259" key="21">
    <source>
        <dbReference type="PROSITE" id="PS01180"/>
    </source>
</evidence>
<dbReference type="GO" id="GO:0005886">
    <property type="term" value="C:plasma membrane"/>
    <property type="evidence" value="ECO:0007669"/>
    <property type="project" value="UniProtKB-SubCell"/>
</dbReference>
<feature type="disulfide bond" evidence="16">
    <location>
        <begin position="117"/>
        <end position="144"/>
    </location>
</feature>
<dbReference type="Gene3D" id="2.60.120.290">
    <property type="entry name" value="Spermadhesin, CUB domain"/>
    <property type="match status" value="3"/>
</dbReference>
<protein>
    <recommendedName>
        <fullName evidence="15">Seizure 6-like protein 2</fullName>
    </recommendedName>
</protein>
<evidence type="ECO:0000256" key="19">
    <source>
        <dbReference type="SAM" id="Phobius"/>
    </source>
</evidence>
<dbReference type="PROSITE" id="PS01180">
    <property type="entry name" value="CUB"/>
    <property type="match status" value="3"/>
</dbReference>
<comment type="caution">
    <text evidence="17">Lacks conserved residue(s) required for the propagation of feature annotation.</text>
</comment>
<keyword evidence="6 20" id="KW-0732">Signal</keyword>
<dbReference type="InterPro" id="IPR000436">
    <property type="entry name" value="Sushi_SCR_CCP_dom"/>
</dbReference>
<feature type="domain" description="CUB" evidence="21">
    <location>
        <begin position="117"/>
        <end position="228"/>
    </location>
</feature>
<proteinExistence type="inferred from homology"/>
<dbReference type="EMBL" id="JACAGC010000030">
    <property type="protein sequence ID" value="KAF6271736.1"/>
    <property type="molecule type" value="Genomic_DNA"/>
</dbReference>